<dbReference type="PATRIC" id="fig|1422.17.peg.2425"/>
<name>A0A150NDK7_GEOSE</name>
<evidence type="ECO:0000313" key="2">
    <source>
        <dbReference type="EMBL" id="KYD34672.1"/>
    </source>
</evidence>
<evidence type="ECO:0000313" key="1">
    <source>
        <dbReference type="EMBL" id="KYD27222.1"/>
    </source>
</evidence>
<evidence type="ECO:0000313" key="4">
    <source>
        <dbReference type="Proteomes" id="UP000075517"/>
    </source>
</evidence>
<dbReference type="EMBL" id="LQYY01000033">
    <property type="protein sequence ID" value="KYD34672.1"/>
    <property type="molecule type" value="Genomic_DNA"/>
</dbReference>
<organism evidence="2 4">
    <name type="scientific">Geobacillus stearothermophilus</name>
    <name type="common">Bacillus stearothermophilus</name>
    <dbReference type="NCBI Taxonomy" id="1422"/>
    <lineage>
        <taxon>Bacteria</taxon>
        <taxon>Bacillati</taxon>
        <taxon>Bacillota</taxon>
        <taxon>Bacilli</taxon>
        <taxon>Bacillales</taxon>
        <taxon>Anoxybacillaceae</taxon>
        <taxon>Geobacillus</taxon>
    </lineage>
</organism>
<sequence>MILLYYNTDKNVNMCFKTKSTKMKKRQPSCMMKTKWVEGEERE</sequence>
<gene>
    <name evidence="1" type="ORF">B4109_0592</name>
    <name evidence="2" type="ORF">B4114_0538</name>
</gene>
<dbReference type="Proteomes" id="UP000075517">
    <property type="component" value="Unassembled WGS sequence"/>
</dbReference>
<dbReference type="EMBL" id="LQYV01000056">
    <property type="protein sequence ID" value="KYD27222.1"/>
    <property type="molecule type" value="Genomic_DNA"/>
</dbReference>
<dbReference type="AlphaFoldDB" id="A0A150NDK7"/>
<comment type="caution">
    <text evidence="2">The sequence shown here is derived from an EMBL/GenBank/DDBJ whole genome shotgun (WGS) entry which is preliminary data.</text>
</comment>
<dbReference type="Proteomes" id="UP000075424">
    <property type="component" value="Unassembled WGS sequence"/>
</dbReference>
<proteinExistence type="predicted"/>
<evidence type="ECO:0000313" key="3">
    <source>
        <dbReference type="Proteomes" id="UP000075424"/>
    </source>
</evidence>
<accession>A0A150NDK7</accession>
<reference evidence="3 4" key="1">
    <citation type="submission" date="2016-01" db="EMBL/GenBank/DDBJ databases">
        <title>Draft Genome Sequences of Seven Thermophilic Sporeformers Isolated from Foods.</title>
        <authorList>
            <person name="Berendsen E.M."/>
            <person name="Wells-Bennik M.H."/>
            <person name="Krawcyk A.O."/>
            <person name="De Jong A."/>
            <person name="Holsappel S."/>
            <person name="Eijlander R.T."/>
            <person name="Kuipers O.P."/>
        </authorList>
    </citation>
    <scope>NUCLEOTIDE SEQUENCE [LARGE SCALE GENOMIC DNA]</scope>
    <source>
        <strain evidence="1 3">B4109</strain>
        <strain evidence="2 4">B4114</strain>
    </source>
</reference>
<protein>
    <submittedName>
        <fullName evidence="2">Uncharacterized protein</fullName>
    </submittedName>
</protein>